<proteinExistence type="predicted"/>
<reference evidence="1 2" key="1">
    <citation type="journal article" date="2022" name="Genome Biol. Evol.">
        <title>The Spruce Budworm Genome: Reconstructing the Evolutionary History of Antifreeze Proteins.</title>
        <authorList>
            <person name="Beliveau C."/>
            <person name="Gagne P."/>
            <person name="Picq S."/>
            <person name="Vernygora O."/>
            <person name="Keeling C.I."/>
            <person name="Pinkney K."/>
            <person name="Doucet D."/>
            <person name="Wen F."/>
            <person name="Johnston J.S."/>
            <person name="Maaroufi H."/>
            <person name="Boyle B."/>
            <person name="Laroche J."/>
            <person name="Dewar K."/>
            <person name="Juretic N."/>
            <person name="Blackburn G."/>
            <person name="Nisole A."/>
            <person name="Brunet B."/>
            <person name="Brandao M."/>
            <person name="Lumley L."/>
            <person name="Duan J."/>
            <person name="Quan G."/>
            <person name="Lucarotti C.J."/>
            <person name="Roe A.D."/>
            <person name="Sperling F.A.H."/>
            <person name="Levesque R.C."/>
            <person name="Cusson M."/>
        </authorList>
    </citation>
    <scope>NUCLEOTIDE SEQUENCE [LARGE SCALE GENOMIC DNA]</scope>
    <source>
        <strain evidence="1">Glfc:IPQL:Cfum</strain>
    </source>
</reference>
<comment type="caution">
    <text evidence="1">The sequence shown here is derived from an EMBL/GenBank/DDBJ whole genome shotgun (WGS) entry which is preliminary data.</text>
</comment>
<sequence>MSSSDSEDDSFLNIARKLSDLKKTIRIDDLDTIELDTKHQTTATSPPTKKRKNKQSPAKKVSRQKSTDSGSSGSIDLEKFRSEFPPLELPKRKTRNTRGTKRKSAQNSPNLADSQVCLPRRRKKNNASSSTETSSNIDANGTDVLNEPPERRGRGRGRGRARGRGRNNSSSNSNTTDPPNILDILRSMIPTFSVGNTDEYPDQSDSVQLFGSRKENVPVQEEEEEDTIDDNEKVSVKVIWQSTDYYKFEIRQYQKITTIFEHFSKEQKKTLPTVLDYRVSKFIEGGIVNQSVTHSTSTAATGVKNGIKLKFQCQNVKKPFEIYVKPDDKLSSAMLQCAEHFEKTMDKLRFEFDGDVISSKQTPNDLELEGGECIDVKVIS</sequence>
<protein>
    <submittedName>
        <fullName evidence="1">Uncharacterized protein</fullName>
    </submittedName>
</protein>
<name>A0ACC0KZS9_CHOFU</name>
<gene>
    <name evidence="1" type="ORF">MSG28_015181</name>
</gene>
<evidence type="ECO:0000313" key="1">
    <source>
        <dbReference type="EMBL" id="KAI8441616.1"/>
    </source>
</evidence>
<keyword evidence="2" id="KW-1185">Reference proteome</keyword>
<organism evidence="1 2">
    <name type="scientific">Choristoneura fumiferana</name>
    <name type="common">Spruce budworm moth</name>
    <name type="synonym">Archips fumiferana</name>
    <dbReference type="NCBI Taxonomy" id="7141"/>
    <lineage>
        <taxon>Eukaryota</taxon>
        <taxon>Metazoa</taxon>
        <taxon>Ecdysozoa</taxon>
        <taxon>Arthropoda</taxon>
        <taxon>Hexapoda</taxon>
        <taxon>Insecta</taxon>
        <taxon>Pterygota</taxon>
        <taxon>Neoptera</taxon>
        <taxon>Endopterygota</taxon>
        <taxon>Lepidoptera</taxon>
        <taxon>Glossata</taxon>
        <taxon>Ditrysia</taxon>
        <taxon>Tortricoidea</taxon>
        <taxon>Tortricidae</taxon>
        <taxon>Tortricinae</taxon>
        <taxon>Choristoneura</taxon>
    </lineage>
</organism>
<accession>A0ACC0KZS9</accession>
<dbReference type="Proteomes" id="UP001064048">
    <property type="component" value="Chromosome 27"/>
</dbReference>
<evidence type="ECO:0000313" key="2">
    <source>
        <dbReference type="Proteomes" id="UP001064048"/>
    </source>
</evidence>
<dbReference type="EMBL" id="CM046127">
    <property type="protein sequence ID" value="KAI8441616.1"/>
    <property type="molecule type" value="Genomic_DNA"/>
</dbReference>